<dbReference type="InterPro" id="IPR029063">
    <property type="entry name" value="SAM-dependent_MTases_sf"/>
</dbReference>
<accession>A0ABP6X184</accession>
<keyword evidence="2" id="KW-0808">Transferase</keyword>
<evidence type="ECO:0000313" key="2">
    <source>
        <dbReference type="EMBL" id="GAA3559303.1"/>
    </source>
</evidence>
<dbReference type="Gene3D" id="3.40.50.150">
    <property type="entry name" value="Vaccinia Virus protein VP39"/>
    <property type="match status" value="1"/>
</dbReference>
<dbReference type="EMBL" id="BAAAZN010000010">
    <property type="protein sequence ID" value="GAA3559303.1"/>
    <property type="molecule type" value="Genomic_DNA"/>
</dbReference>
<organism evidence="2 3">
    <name type="scientific">Amycolatopsis ultiminotia</name>
    <dbReference type="NCBI Taxonomy" id="543629"/>
    <lineage>
        <taxon>Bacteria</taxon>
        <taxon>Bacillati</taxon>
        <taxon>Actinomycetota</taxon>
        <taxon>Actinomycetes</taxon>
        <taxon>Pseudonocardiales</taxon>
        <taxon>Pseudonocardiaceae</taxon>
        <taxon>Amycolatopsis</taxon>
    </lineage>
</organism>
<dbReference type="InterPro" id="IPR013216">
    <property type="entry name" value="Methyltransf_11"/>
</dbReference>
<gene>
    <name evidence="2" type="ORF">GCM10022222_48770</name>
</gene>
<evidence type="ECO:0000313" key="3">
    <source>
        <dbReference type="Proteomes" id="UP001500689"/>
    </source>
</evidence>
<dbReference type="CDD" id="cd02440">
    <property type="entry name" value="AdoMet_MTases"/>
    <property type="match status" value="1"/>
</dbReference>
<feature type="domain" description="Methyltransferase type 11" evidence="1">
    <location>
        <begin position="43"/>
        <end position="128"/>
    </location>
</feature>
<dbReference type="PANTHER" id="PTHR42912">
    <property type="entry name" value="METHYLTRANSFERASE"/>
    <property type="match status" value="1"/>
</dbReference>
<protein>
    <submittedName>
        <fullName evidence="2">Methyltransferase domain-containing protein</fullName>
    </submittedName>
</protein>
<dbReference type="PANTHER" id="PTHR42912:SF93">
    <property type="entry name" value="N6-ADENOSINE-METHYLTRANSFERASE TMT1A"/>
    <property type="match status" value="1"/>
</dbReference>
<comment type="caution">
    <text evidence="2">The sequence shown here is derived from an EMBL/GenBank/DDBJ whole genome shotgun (WGS) entry which is preliminary data.</text>
</comment>
<keyword evidence="3" id="KW-1185">Reference proteome</keyword>
<keyword evidence="2" id="KW-0489">Methyltransferase</keyword>
<dbReference type="InterPro" id="IPR050508">
    <property type="entry name" value="Methyltransf_Superfamily"/>
</dbReference>
<dbReference type="GO" id="GO:0032259">
    <property type="term" value="P:methylation"/>
    <property type="evidence" value="ECO:0007669"/>
    <property type="project" value="UniProtKB-KW"/>
</dbReference>
<dbReference type="GO" id="GO:0008168">
    <property type="term" value="F:methyltransferase activity"/>
    <property type="evidence" value="ECO:0007669"/>
    <property type="project" value="UniProtKB-KW"/>
</dbReference>
<dbReference type="SUPFAM" id="SSF53335">
    <property type="entry name" value="S-adenosyl-L-methionine-dependent methyltransferases"/>
    <property type="match status" value="1"/>
</dbReference>
<name>A0ABP6X184_9PSEU</name>
<dbReference type="Proteomes" id="UP001500689">
    <property type="component" value="Unassembled WGS sequence"/>
</dbReference>
<reference evidence="3" key="1">
    <citation type="journal article" date="2019" name="Int. J. Syst. Evol. Microbiol.">
        <title>The Global Catalogue of Microorganisms (GCM) 10K type strain sequencing project: providing services to taxonomists for standard genome sequencing and annotation.</title>
        <authorList>
            <consortium name="The Broad Institute Genomics Platform"/>
            <consortium name="The Broad Institute Genome Sequencing Center for Infectious Disease"/>
            <person name="Wu L."/>
            <person name="Ma J."/>
        </authorList>
    </citation>
    <scope>NUCLEOTIDE SEQUENCE [LARGE SCALE GENOMIC DNA]</scope>
    <source>
        <strain evidence="3">JCM 16898</strain>
    </source>
</reference>
<evidence type="ECO:0000259" key="1">
    <source>
        <dbReference type="Pfam" id="PF08241"/>
    </source>
</evidence>
<dbReference type="Pfam" id="PF08241">
    <property type="entry name" value="Methyltransf_11"/>
    <property type="match status" value="1"/>
</dbReference>
<proteinExistence type="predicted"/>
<sequence>MCGVLEGYAPGYGQDAVSMMAARTAAERAAFARALVSPGMRVLDLGCGPGSITEDLAAGAHVVGVDAHLAILPKKSTVDFIAGSAYALPFGAASVDVVFSHALFEHLAEPLAALEEVRRVLRPGGRLALSTSDWSRARVRPRSANVDAALRGHYLLRRRAGGDPFAGRSIGALVARAGFTGISERARFREDLPYRALATYVESRLATALSDPGHPDRDQLTSAARSAWSWVRTAGPGDFVQCWQELTATR</sequence>